<dbReference type="RefSeq" id="WP_063974504.1">
    <property type="nucleotide sequence ID" value="NZ_LQWZ01000007.1"/>
</dbReference>
<dbReference type="EMBL" id="LQWZ01000007">
    <property type="protein sequence ID" value="OAH58667.1"/>
    <property type="molecule type" value="Genomic_DNA"/>
</dbReference>
<accession>A0A177KZV4</accession>
<gene>
    <name evidence="2" type="ORF">AWH48_16855</name>
</gene>
<comment type="caution">
    <text evidence="2">The sequence shown here is derived from an EMBL/GenBank/DDBJ whole genome shotgun (WGS) entry which is preliminary data.</text>
</comment>
<sequence>MTITSKDLKSSKTMVENLLKVNGEKYNEWLQMKHQEYIEENQDLIIKALSAFKSSPETSNDEDDVNLEDDRKEEISGEERSVSVIEQISAR</sequence>
<reference evidence="2 3" key="1">
    <citation type="submission" date="2016-01" db="EMBL/GenBank/DDBJ databases">
        <title>Investigation of taxonomic status of Bacillus aminovorans.</title>
        <authorList>
            <person name="Verma A."/>
            <person name="Pal Y."/>
            <person name="Krishnamurthi S."/>
        </authorList>
    </citation>
    <scope>NUCLEOTIDE SEQUENCE [LARGE SCALE GENOMIC DNA]</scope>
    <source>
        <strain evidence="2 3">DSM 4337</strain>
    </source>
</reference>
<feature type="compositionally biased region" description="Basic and acidic residues" evidence="1">
    <location>
        <begin position="68"/>
        <end position="81"/>
    </location>
</feature>
<protein>
    <submittedName>
        <fullName evidence="2">Uncharacterized protein</fullName>
    </submittedName>
</protein>
<evidence type="ECO:0000313" key="3">
    <source>
        <dbReference type="Proteomes" id="UP000077271"/>
    </source>
</evidence>
<organism evidence="2 3">
    <name type="scientific">Domibacillus aminovorans</name>
    <dbReference type="NCBI Taxonomy" id="29332"/>
    <lineage>
        <taxon>Bacteria</taxon>
        <taxon>Bacillati</taxon>
        <taxon>Bacillota</taxon>
        <taxon>Bacilli</taxon>
        <taxon>Bacillales</taxon>
        <taxon>Bacillaceae</taxon>
        <taxon>Domibacillus</taxon>
    </lineage>
</organism>
<name>A0A177KZV4_9BACI</name>
<proteinExistence type="predicted"/>
<evidence type="ECO:0000313" key="2">
    <source>
        <dbReference type="EMBL" id="OAH58667.1"/>
    </source>
</evidence>
<dbReference type="OrthoDB" id="2920780at2"/>
<feature type="region of interest" description="Disordered" evidence="1">
    <location>
        <begin position="54"/>
        <end position="91"/>
    </location>
</feature>
<dbReference type="AlphaFoldDB" id="A0A177KZV4"/>
<evidence type="ECO:0000256" key="1">
    <source>
        <dbReference type="SAM" id="MobiDB-lite"/>
    </source>
</evidence>
<dbReference type="Proteomes" id="UP000077271">
    <property type="component" value="Unassembled WGS sequence"/>
</dbReference>